<keyword evidence="7" id="KW-0812">Transmembrane</keyword>
<dbReference type="PANTHER" id="PTHR20961:SF83">
    <property type="entry name" value="GLYCOSYLTRANSFERASE FAMILY 61 PROTEIN"/>
    <property type="match status" value="1"/>
</dbReference>
<evidence type="ECO:0000256" key="6">
    <source>
        <dbReference type="SAM" id="MobiDB-lite"/>
    </source>
</evidence>
<feature type="domain" description="Glycosyltransferase 61 catalytic" evidence="8">
    <location>
        <begin position="317"/>
        <end position="402"/>
    </location>
</feature>
<comment type="subcellular location">
    <subcellularLocation>
        <location evidence="1">Golgi apparatus membrane</location>
        <topology evidence="1">Single-pass type II membrane protein</topology>
    </subcellularLocation>
</comment>
<keyword evidence="4" id="KW-0808">Transferase</keyword>
<dbReference type="Pfam" id="PF04577">
    <property type="entry name" value="Glyco_transf_61"/>
    <property type="match status" value="1"/>
</dbReference>
<dbReference type="AlphaFoldDB" id="A0A368R2V5"/>
<keyword evidence="7" id="KW-0472">Membrane</keyword>
<accession>A0A368R2V5</accession>
<dbReference type="GO" id="GO:0000139">
    <property type="term" value="C:Golgi membrane"/>
    <property type="evidence" value="ECO:0007669"/>
    <property type="project" value="UniProtKB-SubCell"/>
</dbReference>
<dbReference type="OrthoDB" id="529273at2759"/>
<dbReference type="PANTHER" id="PTHR20961">
    <property type="entry name" value="GLYCOSYLTRANSFERASE"/>
    <property type="match status" value="1"/>
</dbReference>
<keyword evidence="3" id="KW-0328">Glycosyltransferase</keyword>
<name>A0A368R2V5_SETIT</name>
<reference evidence="9" key="2">
    <citation type="submission" date="2015-07" db="EMBL/GenBank/DDBJ databases">
        <authorList>
            <person name="Noorani M."/>
        </authorList>
    </citation>
    <scope>NUCLEOTIDE SEQUENCE</scope>
    <source>
        <strain evidence="9">Yugu1</strain>
    </source>
</reference>
<keyword evidence="7" id="KW-1133">Transmembrane helix</keyword>
<dbReference type="KEGG" id="sita:101761786"/>
<feature type="region of interest" description="Disordered" evidence="6">
    <location>
        <begin position="1"/>
        <end position="44"/>
    </location>
</feature>
<dbReference type="InterPro" id="IPR007657">
    <property type="entry name" value="Glycosyltransferase_61"/>
</dbReference>
<evidence type="ECO:0000256" key="1">
    <source>
        <dbReference type="ARBA" id="ARBA00004323"/>
    </source>
</evidence>
<dbReference type="SMR" id="A0A368R2V5"/>
<feature type="compositionally biased region" description="Basic and acidic residues" evidence="6">
    <location>
        <begin position="22"/>
        <end position="35"/>
    </location>
</feature>
<feature type="transmembrane region" description="Helical" evidence="7">
    <location>
        <begin position="47"/>
        <end position="65"/>
    </location>
</feature>
<proteinExistence type="predicted"/>
<evidence type="ECO:0000256" key="4">
    <source>
        <dbReference type="ARBA" id="ARBA00022679"/>
    </source>
</evidence>
<sequence length="498" mass="55138">MCNKRPASEASKPAAAQSGAQRRKEVAMRGGEVKPGKSQKGSAQKHLNAGFVVAGLLMFLIYLVAQHFAVSAPHVVITEAQEIMDNIKAPGETVVITELQEIMHNIKAPSEIAENNGKVECKMEGRSDTCEVDGDVRTNGTALSVTLVPATRSSERREWMIRPYSRRFASLRKVAVTQLQDPGAAPPCTVTHDTPAVLFAIGGYAGNYWHDYADILVPLFVASRRYGGEVMFLISNIQFQPRWLVKYRDFLRGLSKYDYVDMDADEQVRCFPHVTVGLRLDKEFSIVPELVPGDHRLAMPDFTRFLRDTYALPRGAAVSLAQEPGRKPRLMLIHRGHYRRILNEPEVARAAEAAGFEVAVAELRGDTPEAEQARLVNSFDVVVGLHGAGLTNAVFLPPGGVLVQVVPYGKMEHIARAEFAEPVADMGLRYLDYSVSAEESSLMETLGSEHPAVKDPDSVHRSGWTQVFELYLAKQNVRINVTRFAPTLQQALNHLRQQ</sequence>
<dbReference type="GO" id="GO:0016763">
    <property type="term" value="F:pentosyltransferase activity"/>
    <property type="evidence" value="ECO:0007669"/>
    <property type="project" value="UniProtKB-ARBA"/>
</dbReference>
<dbReference type="EMBL" id="CM003532">
    <property type="protein sequence ID" value="RCV24388.1"/>
    <property type="molecule type" value="Genomic_DNA"/>
</dbReference>
<evidence type="ECO:0000256" key="7">
    <source>
        <dbReference type="SAM" id="Phobius"/>
    </source>
</evidence>
<organism evidence="9">
    <name type="scientific">Setaria italica</name>
    <name type="common">Foxtail millet</name>
    <name type="synonym">Panicum italicum</name>
    <dbReference type="NCBI Taxonomy" id="4555"/>
    <lineage>
        <taxon>Eukaryota</taxon>
        <taxon>Viridiplantae</taxon>
        <taxon>Streptophyta</taxon>
        <taxon>Embryophyta</taxon>
        <taxon>Tracheophyta</taxon>
        <taxon>Spermatophyta</taxon>
        <taxon>Magnoliopsida</taxon>
        <taxon>Liliopsida</taxon>
        <taxon>Poales</taxon>
        <taxon>Poaceae</taxon>
        <taxon>PACMAD clade</taxon>
        <taxon>Panicoideae</taxon>
        <taxon>Panicodae</taxon>
        <taxon>Paniceae</taxon>
        <taxon>Cenchrinae</taxon>
        <taxon>Setaria</taxon>
    </lineage>
</organism>
<evidence type="ECO:0000256" key="3">
    <source>
        <dbReference type="ARBA" id="ARBA00022676"/>
    </source>
</evidence>
<evidence type="ECO:0000259" key="8">
    <source>
        <dbReference type="Pfam" id="PF04577"/>
    </source>
</evidence>
<keyword evidence="5" id="KW-0325">Glycoprotein</keyword>
<gene>
    <name evidence="9" type="ORF">SETIT_5G080500v2</name>
</gene>
<reference evidence="9" key="1">
    <citation type="journal article" date="2012" name="Nat. Biotechnol.">
        <title>Reference genome sequence of the model plant Setaria.</title>
        <authorList>
            <person name="Bennetzen J.L."/>
            <person name="Schmutz J."/>
            <person name="Wang H."/>
            <person name="Percifield R."/>
            <person name="Hawkins J."/>
            <person name="Pontaroli A.C."/>
            <person name="Estep M."/>
            <person name="Feng L."/>
            <person name="Vaughn J.N."/>
            <person name="Grimwood J."/>
            <person name="Jenkins J."/>
            <person name="Barry K."/>
            <person name="Lindquist E."/>
            <person name="Hellsten U."/>
            <person name="Deshpande S."/>
            <person name="Wang X."/>
            <person name="Wu X."/>
            <person name="Mitros T."/>
            <person name="Triplett J."/>
            <person name="Yang X."/>
            <person name="Ye C.Y."/>
            <person name="Mauro-Herrera M."/>
            <person name="Wang L."/>
            <person name="Li P."/>
            <person name="Sharma M."/>
            <person name="Sharma R."/>
            <person name="Ronald P.C."/>
            <person name="Panaud O."/>
            <person name="Kellogg E.A."/>
            <person name="Brutnell T.P."/>
            <person name="Doust A.N."/>
            <person name="Tuskan G.A."/>
            <person name="Rokhsar D."/>
            <person name="Devos K.M."/>
        </authorList>
    </citation>
    <scope>NUCLEOTIDE SEQUENCE [LARGE SCALE GENOMIC DNA]</scope>
    <source>
        <strain evidence="9">Yugu1</strain>
    </source>
</reference>
<protein>
    <recommendedName>
        <fullName evidence="8">Glycosyltransferase 61 catalytic domain-containing protein</fullName>
    </recommendedName>
</protein>
<evidence type="ECO:0000313" key="9">
    <source>
        <dbReference type="EMBL" id="RCV24388.1"/>
    </source>
</evidence>
<dbReference type="InterPro" id="IPR049625">
    <property type="entry name" value="Glyco_transf_61_cat"/>
</dbReference>
<evidence type="ECO:0000256" key="2">
    <source>
        <dbReference type="ARBA" id="ARBA00004881"/>
    </source>
</evidence>
<comment type="pathway">
    <text evidence="2">Glycan metabolism.</text>
</comment>
<evidence type="ECO:0000256" key="5">
    <source>
        <dbReference type="ARBA" id="ARBA00023180"/>
    </source>
</evidence>